<organism evidence="1 2">
    <name type="scientific">Cirrhinus mrigala</name>
    <name type="common">Mrigala</name>
    <dbReference type="NCBI Taxonomy" id="683832"/>
    <lineage>
        <taxon>Eukaryota</taxon>
        <taxon>Metazoa</taxon>
        <taxon>Chordata</taxon>
        <taxon>Craniata</taxon>
        <taxon>Vertebrata</taxon>
        <taxon>Euteleostomi</taxon>
        <taxon>Actinopterygii</taxon>
        <taxon>Neopterygii</taxon>
        <taxon>Teleostei</taxon>
        <taxon>Ostariophysi</taxon>
        <taxon>Cypriniformes</taxon>
        <taxon>Cyprinidae</taxon>
        <taxon>Labeoninae</taxon>
        <taxon>Labeonini</taxon>
        <taxon>Cirrhinus</taxon>
    </lineage>
</organism>
<proteinExistence type="predicted"/>
<feature type="non-terminal residue" evidence="1">
    <location>
        <position position="67"/>
    </location>
</feature>
<feature type="non-terminal residue" evidence="1">
    <location>
        <position position="1"/>
    </location>
</feature>
<dbReference type="PANTHER" id="PTHR16213:SF78">
    <property type="entry name" value="SELENOPROTEIN N"/>
    <property type="match status" value="1"/>
</dbReference>
<dbReference type="AlphaFoldDB" id="A0ABD0P7D9"/>
<name>A0ABD0P7D9_CIRMR</name>
<keyword evidence="2" id="KW-1185">Reference proteome</keyword>
<gene>
    <name evidence="1" type="ORF">M9458_034595</name>
</gene>
<dbReference type="EMBL" id="JAMKFB020000017">
    <property type="protein sequence ID" value="KAL0169999.1"/>
    <property type="molecule type" value="Genomic_DNA"/>
</dbReference>
<reference evidence="1 2" key="1">
    <citation type="submission" date="2024-05" db="EMBL/GenBank/DDBJ databases">
        <title>Genome sequencing and assembly of Indian major carp, Cirrhinus mrigala (Hamilton, 1822).</title>
        <authorList>
            <person name="Mohindra V."/>
            <person name="Chowdhury L.M."/>
            <person name="Lal K."/>
            <person name="Jena J.K."/>
        </authorList>
    </citation>
    <scope>NUCLEOTIDE SEQUENCE [LARGE SCALE GENOMIC DNA]</scope>
    <source>
        <strain evidence="1">CM1030</strain>
        <tissue evidence="1">Blood</tissue>
    </source>
</reference>
<evidence type="ECO:0000313" key="2">
    <source>
        <dbReference type="Proteomes" id="UP001529510"/>
    </source>
</evidence>
<accession>A0ABD0P7D9</accession>
<dbReference type="Proteomes" id="UP001529510">
    <property type="component" value="Unassembled WGS sequence"/>
</dbReference>
<sequence>SLSGLRSWKRPAVPYSTFYASQFKVFLPPSGKSALGDTWWIIPSELNIFTGYLPNNRYHPPTPRGKE</sequence>
<protein>
    <submittedName>
        <fullName evidence="1">Uncharacterized protein</fullName>
    </submittedName>
</protein>
<comment type="caution">
    <text evidence="1">The sequence shown here is derived from an EMBL/GenBank/DDBJ whole genome shotgun (WGS) entry which is preliminary data.</text>
</comment>
<evidence type="ECO:0000313" key="1">
    <source>
        <dbReference type="EMBL" id="KAL0169999.1"/>
    </source>
</evidence>
<dbReference type="PANTHER" id="PTHR16213">
    <property type="entry name" value="SELENOPROTEIN N"/>
    <property type="match status" value="1"/>
</dbReference>